<protein>
    <submittedName>
        <fullName evidence="3">Uncharacterized protein</fullName>
    </submittedName>
</protein>
<keyword evidence="2" id="KW-1133">Transmembrane helix</keyword>
<keyword evidence="4" id="KW-1185">Reference proteome</keyword>
<keyword evidence="2" id="KW-0812">Transmembrane</keyword>
<evidence type="ECO:0000256" key="2">
    <source>
        <dbReference type="SAM" id="Phobius"/>
    </source>
</evidence>
<feature type="transmembrane region" description="Helical" evidence="2">
    <location>
        <begin position="189"/>
        <end position="208"/>
    </location>
</feature>
<feature type="coiled-coil region" evidence="1">
    <location>
        <begin position="72"/>
        <end position="120"/>
    </location>
</feature>
<accession>A0AAU9I7W8</accession>
<comment type="caution">
    <text evidence="3">The sequence shown here is derived from an EMBL/GenBank/DDBJ whole genome shotgun (WGS) entry which is preliminary data.</text>
</comment>
<evidence type="ECO:0000256" key="1">
    <source>
        <dbReference type="SAM" id="Coils"/>
    </source>
</evidence>
<proteinExistence type="predicted"/>
<gene>
    <name evidence="3" type="ORF">BSTOLATCC_MIC267</name>
</gene>
<dbReference type="AlphaFoldDB" id="A0AAU9I7W8"/>
<evidence type="ECO:0000313" key="3">
    <source>
        <dbReference type="EMBL" id="CAG9310055.1"/>
    </source>
</evidence>
<keyword evidence="2" id="KW-0472">Membrane</keyword>
<organism evidence="3 4">
    <name type="scientific">Blepharisma stoltei</name>
    <dbReference type="NCBI Taxonomy" id="1481888"/>
    <lineage>
        <taxon>Eukaryota</taxon>
        <taxon>Sar</taxon>
        <taxon>Alveolata</taxon>
        <taxon>Ciliophora</taxon>
        <taxon>Postciliodesmatophora</taxon>
        <taxon>Heterotrichea</taxon>
        <taxon>Heterotrichida</taxon>
        <taxon>Blepharismidae</taxon>
        <taxon>Blepharisma</taxon>
    </lineage>
</organism>
<keyword evidence="1" id="KW-0175">Coiled coil</keyword>
<sequence length="341" mass="40029">MEKIWEFIKHQLLSATKSVGKALFSAFTKILTICNSIYLFYSSGKKTGLMKWLEDRDLEFKSWISGNLYSRFDNLEKSLQDKEKILENHKNDLKDRCGKLNERIEKLNEIINRIEEIQQLQWNKTERKENYSQASYSVMEFSKLPLQDQTQFFKCLSNIDKVPAILSTAIYIVDFVGELFSLFSLLWSMWIGGGLLVLQMGIEVLLSYDDFNRKEKYLLDNLKAFDEYILKVNDEIKKCDSEISNINRNILQEINNAFPGVDETKFFEVSEKMISELKSRKPISEIEEEEKEKEEEKIKKSFIDCVVSRYKSGTISYEKMSIALKRRGISEDELKKIHNNN</sequence>
<evidence type="ECO:0000313" key="4">
    <source>
        <dbReference type="Proteomes" id="UP001162131"/>
    </source>
</evidence>
<name>A0AAU9I7W8_9CILI</name>
<dbReference type="Proteomes" id="UP001162131">
    <property type="component" value="Unassembled WGS sequence"/>
</dbReference>
<reference evidence="3" key="1">
    <citation type="submission" date="2021-09" db="EMBL/GenBank/DDBJ databases">
        <authorList>
            <consortium name="AG Swart"/>
            <person name="Singh M."/>
            <person name="Singh A."/>
            <person name="Seah K."/>
            <person name="Emmerich C."/>
        </authorList>
    </citation>
    <scope>NUCLEOTIDE SEQUENCE</scope>
    <source>
        <strain evidence="3">ATCC30299</strain>
    </source>
</reference>
<dbReference type="EMBL" id="CAJZBQ010000001">
    <property type="protein sequence ID" value="CAG9310055.1"/>
    <property type="molecule type" value="Genomic_DNA"/>
</dbReference>